<dbReference type="eggNOG" id="ENOG502RS1A">
    <property type="taxonomic scope" value="Eukaryota"/>
</dbReference>
<gene>
    <name evidence="1" type="primary">TDEL0F00980</name>
    <name evidence="1" type="ORF">TDEL_0F00980</name>
</gene>
<dbReference type="FunCoup" id="G8ZWB5">
    <property type="interactions" value="12"/>
</dbReference>
<keyword evidence="2" id="KW-1185">Reference proteome</keyword>
<dbReference type="KEGG" id="tdl:TDEL_0F00980"/>
<dbReference type="AlphaFoldDB" id="G8ZWB5"/>
<accession>G8ZWB5</accession>
<protein>
    <submittedName>
        <fullName evidence="1">Uncharacterized protein</fullName>
    </submittedName>
</protein>
<dbReference type="GeneID" id="11501211"/>
<organism evidence="1 2">
    <name type="scientific">Torulaspora delbrueckii</name>
    <name type="common">Yeast</name>
    <name type="synonym">Candida colliculosa</name>
    <dbReference type="NCBI Taxonomy" id="4950"/>
    <lineage>
        <taxon>Eukaryota</taxon>
        <taxon>Fungi</taxon>
        <taxon>Dikarya</taxon>
        <taxon>Ascomycota</taxon>
        <taxon>Saccharomycotina</taxon>
        <taxon>Saccharomycetes</taxon>
        <taxon>Saccharomycetales</taxon>
        <taxon>Saccharomycetaceae</taxon>
        <taxon>Torulaspora</taxon>
    </lineage>
</organism>
<dbReference type="RefSeq" id="XP_003682120.1">
    <property type="nucleotide sequence ID" value="XM_003682072.1"/>
</dbReference>
<reference evidence="1 2" key="1">
    <citation type="journal article" date="2011" name="Proc. Natl. Acad. Sci. U.S.A.">
        <title>Evolutionary erosion of yeast sex chromosomes by mating-type switching accidents.</title>
        <authorList>
            <person name="Gordon J.L."/>
            <person name="Armisen D."/>
            <person name="Proux-Wera E."/>
            <person name="Oheigeartaigh S.S."/>
            <person name="Byrne K.P."/>
            <person name="Wolfe K.H."/>
        </authorList>
    </citation>
    <scope>NUCLEOTIDE SEQUENCE [LARGE SCALE GENOMIC DNA]</scope>
    <source>
        <strain evidence="2">ATCC 10662 / CBS 1146 / NBRC 0425 / NCYC 2629 / NRRL Y-866</strain>
    </source>
</reference>
<dbReference type="OrthoDB" id="128867at2759"/>
<name>G8ZWB5_TORDE</name>
<dbReference type="HOGENOM" id="CLU_564068_0_0_1"/>
<proteinExistence type="predicted"/>
<sequence length="496" mass="56104">MPPKLPGFYYDEEKGRYFRETAGTGSRNDGRELKKRKVEEQKVVAAKNLKTRRKEIYKQYISELFDPLEQEFGISNASHYIEGLKIEDRFHAESKCHNTRIDRSFGVVPLHHEIGKHILCESSSKDNFRLAFTSRNCQVESYVHNFSEGNDSGIMELDKYLPENLEVSLDSSSENFGYKTVRLEGSSFAARGLYCHMAEKDSGRHLFVTVKRGQILSRLIRTEQFAAHQNVHDSIDLGEMFLVAVGPSLELFSWEERGSKYNKKLQLSKKRSDILCLASGASDLVSINLYAGCRDGSIYAINMRLVGRPEIVSKKCFKLPGVRSILSMKTTDLEGILFISAISNDSQVLMMLDMMLDPADCILVTFNTSFFNMTEEHEVFEVTSDGRFLIYGSTASHDGRGDYELFSSNQADNLVHEKSGNGITFFPLRTLRKDYLMSSDLQELGLRSVGIGKLETNCSNFSGNEETYKVFMILRSVSNPTAMFLPNMALMSTDVI</sequence>
<evidence type="ECO:0000313" key="1">
    <source>
        <dbReference type="EMBL" id="CCE92909.1"/>
    </source>
</evidence>
<dbReference type="STRING" id="1076872.G8ZWB5"/>
<dbReference type="EMBL" id="HE616747">
    <property type="protein sequence ID" value="CCE92909.1"/>
    <property type="molecule type" value="Genomic_DNA"/>
</dbReference>
<dbReference type="InParanoid" id="G8ZWB5"/>
<evidence type="ECO:0000313" key="2">
    <source>
        <dbReference type="Proteomes" id="UP000005627"/>
    </source>
</evidence>
<dbReference type="Proteomes" id="UP000005627">
    <property type="component" value="Chromosome 6"/>
</dbReference>